<dbReference type="EMBL" id="QKZR01000001">
    <property type="protein sequence ID" value="PZX43554.1"/>
    <property type="molecule type" value="Genomic_DNA"/>
</dbReference>
<reference evidence="10 11" key="1">
    <citation type="submission" date="2018-06" db="EMBL/GenBank/DDBJ databases">
        <title>Genomic Encyclopedia of Archaeal and Bacterial Type Strains, Phase II (KMG-II): from individual species to whole genera.</title>
        <authorList>
            <person name="Goeker M."/>
        </authorList>
    </citation>
    <scope>NUCLEOTIDE SEQUENCE [LARGE SCALE GENOMIC DNA]</scope>
    <source>
        <strain evidence="10 11">DSM 17205</strain>
    </source>
</reference>
<evidence type="ECO:0000259" key="9">
    <source>
        <dbReference type="Pfam" id="PF21082"/>
    </source>
</evidence>
<keyword evidence="5 7" id="KW-1133">Transmembrane helix</keyword>
<comment type="similarity">
    <text evidence="2">Belongs to the MscS (TC 1.A.23) family.</text>
</comment>
<sequence length="375" mass="42559">MKEFFIEYKSHIIWIVSVIAVVLVLRFLTTLLHKWLVKKEAEKFPGEPTKPVDLIKRILNTLWLVVGLTAISFAFVDRDMDKAILGNLKLILYLGFLSVFTIVAATSIDMWFKRSIQRKIDLQYDYTSYKFLRYVAVFVIYFVGIIFGLLAFPSMRGIAQTALGGAGVIALIAGVASQEALANVVGGIFIIGFKPFKIGDVVKVTDTMVGTVTDITLRHTVIRNFENKMIVIPNSIINKEKLINYDLGDLKCCEHIEMGISYDSDVAMAKKIMSEECEKHPLIWDNRSDQDVKDGKPMVKTAMTKINESTMTIRAWAWSRNFSDSFQLKCDVNETIKERFDAVGIDMAYPYRNIILKTEKGHPLDVQMNAKENQD</sequence>
<evidence type="ECO:0000256" key="7">
    <source>
        <dbReference type="SAM" id="Phobius"/>
    </source>
</evidence>
<keyword evidence="4 7" id="KW-0812">Transmembrane</keyword>
<dbReference type="Gene3D" id="1.10.287.1260">
    <property type="match status" value="1"/>
</dbReference>
<keyword evidence="6 7" id="KW-0472">Membrane</keyword>
<dbReference type="SUPFAM" id="SSF50182">
    <property type="entry name" value="Sm-like ribonucleoproteins"/>
    <property type="match status" value="1"/>
</dbReference>
<dbReference type="InterPro" id="IPR011066">
    <property type="entry name" value="MscS_channel_C_sf"/>
</dbReference>
<gene>
    <name evidence="10" type="ORF">LX97_00555</name>
</gene>
<dbReference type="Pfam" id="PF00924">
    <property type="entry name" value="MS_channel_2nd"/>
    <property type="match status" value="1"/>
</dbReference>
<evidence type="ECO:0000256" key="6">
    <source>
        <dbReference type="ARBA" id="ARBA00023136"/>
    </source>
</evidence>
<comment type="caution">
    <text evidence="10">The sequence shown here is derived from an EMBL/GenBank/DDBJ whole genome shotgun (WGS) entry which is preliminary data.</text>
</comment>
<evidence type="ECO:0000256" key="1">
    <source>
        <dbReference type="ARBA" id="ARBA00004651"/>
    </source>
</evidence>
<feature type="transmembrane region" description="Helical" evidence="7">
    <location>
        <begin position="12"/>
        <end position="37"/>
    </location>
</feature>
<feature type="transmembrane region" description="Helical" evidence="7">
    <location>
        <begin position="91"/>
        <end position="111"/>
    </location>
</feature>
<feature type="domain" description="Mechanosensitive ion channel MscS" evidence="8">
    <location>
        <begin position="181"/>
        <end position="245"/>
    </location>
</feature>
<feature type="transmembrane region" description="Helical" evidence="7">
    <location>
        <begin position="58"/>
        <end position="76"/>
    </location>
</feature>
<evidence type="ECO:0000256" key="4">
    <source>
        <dbReference type="ARBA" id="ARBA00022692"/>
    </source>
</evidence>
<dbReference type="InterPro" id="IPR010920">
    <property type="entry name" value="LSM_dom_sf"/>
</dbReference>
<dbReference type="InterPro" id="IPR049278">
    <property type="entry name" value="MS_channel_C"/>
</dbReference>
<organism evidence="10 11">
    <name type="scientific">Nonlabens dokdonensis</name>
    <dbReference type="NCBI Taxonomy" id="328515"/>
    <lineage>
        <taxon>Bacteria</taxon>
        <taxon>Pseudomonadati</taxon>
        <taxon>Bacteroidota</taxon>
        <taxon>Flavobacteriia</taxon>
        <taxon>Flavobacteriales</taxon>
        <taxon>Flavobacteriaceae</taxon>
        <taxon>Nonlabens</taxon>
    </lineage>
</organism>
<dbReference type="Gene3D" id="3.30.70.100">
    <property type="match status" value="1"/>
</dbReference>
<evidence type="ECO:0000313" key="10">
    <source>
        <dbReference type="EMBL" id="PZX43554.1"/>
    </source>
</evidence>
<dbReference type="Gene3D" id="2.30.30.60">
    <property type="match status" value="1"/>
</dbReference>
<dbReference type="InterPro" id="IPR006685">
    <property type="entry name" value="MscS_channel_2nd"/>
</dbReference>
<dbReference type="Proteomes" id="UP000248584">
    <property type="component" value="Unassembled WGS sequence"/>
</dbReference>
<comment type="subcellular location">
    <subcellularLocation>
        <location evidence="1">Cell membrane</location>
        <topology evidence="1">Multi-pass membrane protein</topology>
    </subcellularLocation>
</comment>
<protein>
    <submittedName>
        <fullName evidence="10">Mechanosensitive ion channel-like protein</fullName>
    </submittedName>
</protein>
<dbReference type="PANTHER" id="PTHR30221">
    <property type="entry name" value="SMALL-CONDUCTANCE MECHANOSENSITIVE CHANNEL"/>
    <property type="match status" value="1"/>
</dbReference>
<dbReference type="PANTHER" id="PTHR30221:SF1">
    <property type="entry name" value="SMALL-CONDUCTANCE MECHANOSENSITIVE CHANNEL"/>
    <property type="match status" value="1"/>
</dbReference>
<feature type="transmembrane region" description="Helical" evidence="7">
    <location>
        <begin position="131"/>
        <end position="152"/>
    </location>
</feature>
<name>A0ABX5Q0N3_9FLAO</name>
<keyword evidence="3" id="KW-1003">Cell membrane</keyword>
<evidence type="ECO:0000256" key="2">
    <source>
        <dbReference type="ARBA" id="ARBA00008017"/>
    </source>
</evidence>
<accession>A0ABX5Q0N3</accession>
<dbReference type="Pfam" id="PF21082">
    <property type="entry name" value="MS_channel_3rd"/>
    <property type="match status" value="1"/>
</dbReference>
<feature type="domain" description="Mechanosensitive ion channel MscS C-terminal" evidence="9">
    <location>
        <begin position="257"/>
        <end position="347"/>
    </location>
</feature>
<evidence type="ECO:0000259" key="8">
    <source>
        <dbReference type="Pfam" id="PF00924"/>
    </source>
</evidence>
<dbReference type="InterPro" id="IPR023408">
    <property type="entry name" value="MscS_beta-dom_sf"/>
</dbReference>
<proteinExistence type="inferred from homology"/>
<dbReference type="InterPro" id="IPR045275">
    <property type="entry name" value="MscS_archaea/bacteria_type"/>
</dbReference>
<dbReference type="SUPFAM" id="SSF82689">
    <property type="entry name" value="Mechanosensitive channel protein MscS (YggB), C-terminal domain"/>
    <property type="match status" value="1"/>
</dbReference>
<evidence type="ECO:0000256" key="5">
    <source>
        <dbReference type="ARBA" id="ARBA00022989"/>
    </source>
</evidence>
<evidence type="ECO:0000313" key="11">
    <source>
        <dbReference type="Proteomes" id="UP000248584"/>
    </source>
</evidence>
<keyword evidence="11" id="KW-1185">Reference proteome</keyword>
<evidence type="ECO:0000256" key="3">
    <source>
        <dbReference type="ARBA" id="ARBA00022475"/>
    </source>
</evidence>